<dbReference type="InterPro" id="IPR029033">
    <property type="entry name" value="His_PPase_superfam"/>
</dbReference>
<dbReference type="PROSITE" id="PS00616">
    <property type="entry name" value="HIS_ACID_PHOSPHAT_1"/>
    <property type="match status" value="1"/>
</dbReference>
<dbReference type="InterPro" id="IPR023173">
    <property type="entry name" value="NADPH_Cyt_P450_Rdtase_alpha"/>
</dbReference>
<dbReference type="InterPro" id="IPR001433">
    <property type="entry name" value="OxRdtase_FAD/NAD-bd"/>
</dbReference>
<accession>A0A3M6VUD9</accession>
<dbReference type="CDD" id="cd07061">
    <property type="entry name" value="HP_HAP_like"/>
    <property type="match status" value="1"/>
</dbReference>
<feature type="domain" description="Sulfite reductase [NADPH] flavoprotein alpha-component-like FAD-binding" evidence="8">
    <location>
        <begin position="721"/>
        <end position="926"/>
    </location>
</feature>
<dbReference type="VEuPathDB" id="FungiDB:DD237_003946"/>
<name>A0A3M6VUD9_9STRA</name>
<sequence length="1124" mass="127184">MQFAVTIAALMGICPVAMMAGPYDGWAPHRYCNSLDHIETTRIPPLTSEQAELVESLEQVQIIARHGARAPYARIFCWDSPKHNPMNAEWNCSTISVSSQEINSKEESKGFGRLYRKSYIDGHNILKGDCIVGGLLESGRQQHMMNGQYVTKRLCEAPIVRLTSADDRTVGFFVTRTWVKAHSSSSPLQSCQYILSSWVNRTYIYLMYYRGNQDLELSEIYLRSDDQERTLGSGQALINGLFPIDGTPSFELHRMLSWNVADYSMDYISPNKKICPLMKHIEQMSNESPEFWSHLRDPATVEIERHFSDVVGDFSWDSVLECLSTARCSNLELPDGVDEETFTKTYHEVEVLQGIFLTYNDSWYAKVAMQPLAHDMLTRLNGALNGDPDAYKLSVTMAHDSTIMPFLAATVKENWDRTWTPYAGMLVLEVYKTKSGSHAVRMIFHGEPQLLPDCRDTLCDIDEFFQAFAFAHNPRTENDCKLPKTKKGSKNPSSSLSTMADGQNRFTAANYIGSYLLLGLVAVAGLLALRRRNRQHEVRGDDENLSLLHAMFTRVLRRGCSCAYHRMTLHSNLVSTRTVALCNVQQQRRFLVDSMDAFMDFEREMALKRQKANPEKVAPVGPLTPPVKPEDDECCHLDCPNCVLLVYQEQLLEYELSLQSQNRREKPKIPVPMYDLSFYSSKDDKEVSSAWQMLLTETNRGVFEVAANDVISAPHQTADGAWRSVRHIDLRVRDDQQEHISKQASNIGVYVPNDLPVVERMLVHLHVEDPSVVYAAKPLADSKQQSSLQHQPLQQHPFAHVGTVRDALTWSFDLISTPRPRFLRNLAAYASDDNDVAALMAPRTVDAIQASRGIKDVIALAHFVYTARAERRPHQHVTIADIFDLFPSVRLSFADFFQIVPPSSPRYYTISSSRQFNPDIVSITLGLRKKDALPLPRCSSYLAMLKPGEAIRASFYQSSFVFPFHDHRPIMLISAGTGIAPFRAFLQDLEHEHKTSPHRSAYLFYGCREASMDFLYGEELERAWASGVLDQLHVAFSDDGDRPKRYVQDALIKQSELVARHLLKDEGYIYVCGSLDMGRAVRKAIAGAILRHPEFCGGAIATQEDAERIVRQKLAGHLIVTELW</sequence>
<proteinExistence type="predicted"/>
<keyword evidence="10" id="KW-1185">Reference proteome</keyword>
<evidence type="ECO:0000313" key="10">
    <source>
        <dbReference type="Proteomes" id="UP000282087"/>
    </source>
</evidence>
<reference evidence="9 10" key="1">
    <citation type="submission" date="2018-06" db="EMBL/GenBank/DDBJ databases">
        <title>Comparative genomics of downy mildews reveals potential adaptations to biotrophy.</title>
        <authorList>
            <person name="Fletcher K."/>
            <person name="Klosterman S.J."/>
            <person name="Derevnina L."/>
            <person name="Martin F."/>
            <person name="Koike S."/>
            <person name="Reyes Chin-Wo S."/>
            <person name="Mou B."/>
            <person name="Michelmore R."/>
        </authorList>
    </citation>
    <scope>NUCLEOTIDE SEQUENCE [LARGE SCALE GENOMIC DNA]</scope>
    <source>
        <strain evidence="9 10">R14</strain>
    </source>
</reference>
<dbReference type="SUPFAM" id="SSF63380">
    <property type="entry name" value="Riboflavin synthase domain-like"/>
    <property type="match status" value="1"/>
</dbReference>
<dbReference type="InterPro" id="IPR000560">
    <property type="entry name" value="His_Pase_clade-2"/>
</dbReference>
<dbReference type="GO" id="GO:0003958">
    <property type="term" value="F:NADPH-hemoprotein reductase activity"/>
    <property type="evidence" value="ECO:0007669"/>
    <property type="project" value="UniProtKB-EC"/>
</dbReference>
<dbReference type="InterPro" id="IPR033379">
    <property type="entry name" value="Acid_Pase_AS"/>
</dbReference>
<dbReference type="PANTHER" id="PTHR19384:SF17">
    <property type="entry name" value="NADPH--CYTOCHROME P450 REDUCTASE"/>
    <property type="match status" value="1"/>
</dbReference>
<evidence type="ECO:0000256" key="1">
    <source>
        <dbReference type="ARBA" id="ARBA00001974"/>
    </source>
</evidence>
<dbReference type="PRINTS" id="PR00371">
    <property type="entry name" value="FPNCR"/>
</dbReference>
<evidence type="ECO:0000256" key="3">
    <source>
        <dbReference type="ARBA" id="ARBA00022827"/>
    </source>
</evidence>
<dbReference type="Proteomes" id="UP000282087">
    <property type="component" value="Unassembled WGS sequence"/>
</dbReference>
<dbReference type="Gene3D" id="3.40.50.1240">
    <property type="entry name" value="Phosphoglycerate mutase-like"/>
    <property type="match status" value="1"/>
</dbReference>
<dbReference type="SUPFAM" id="SSF52343">
    <property type="entry name" value="Ferredoxin reductase-like, C-terminal NADP-linked domain"/>
    <property type="match status" value="1"/>
</dbReference>
<dbReference type="InterPro" id="IPR003097">
    <property type="entry name" value="CysJ-like_FAD-binding"/>
</dbReference>
<dbReference type="STRING" id="542832.A0A3M6VUD9"/>
<evidence type="ECO:0000256" key="5">
    <source>
        <dbReference type="ARBA" id="ARBA00023797"/>
    </source>
</evidence>
<evidence type="ECO:0000256" key="2">
    <source>
        <dbReference type="ARBA" id="ARBA00022630"/>
    </source>
</evidence>
<evidence type="ECO:0000313" key="9">
    <source>
        <dbReference type="EMBL" id="RMX70419.1"/>
    </source>
</evidence>
<organism evidence="9 10">
    <name type="scientific">Peronospora effusa</name>
    <dbReference type="NCBI Taxonomy" id="542832"/>
    <lineage>
        <taxon>Eukaryota</taxon>
        <taxon>Sar</taxon>
        <taxon>Stramenopiles</taxon>
        <taxon>Oomycota</taxon>
        <taxon>Peronosporomycetes</taxon>
        <taxon>Peronosporales</taxon>
        <taxon>Peronosporaceae</taxon>
        <taxon>Peronospora</taxon>
    </lineage>
</organism>
<dbReference type="EC" id="1.6.2.4" evidence="5"/>
<comment type="caution">
    <text evidence="9">The sequence shown here is derived from an EMBL/GenBank/DDBJ whole genome shotgun (WGS) entry which is preliminary data.</text>
</comment>
<evidence type="ECO:0000259" key="7">
    <source>
        <dbReference type="Pfam" id="PF00175"/>
    </source>
</evidence>
<dbReference type="VEuPathDB" id="FungiDB:DD237_003947"/>
<keyword evidence="4" id="KW-0560">Oxidoreductase</keyword>
<keyword evidence="2" id="KW-0285">Flavoprotein</keyword>
<feature type="domain" description="Oxidoreductase FAD/NAD(P)-binding" evidence="7">
    <location>
        <begin position="972"/>
        <end position="1083"/>
    </location>
</feature>
<dbReference type="GO" id="GO:0050660">
    <property type="term" value="F:flavin adenine dinucleotide binding"/>
    <property type="evidence" value="ECO:0007669"/>
    <property type="project" value="TreeGrafter"/>
</dbReference>
<comment type="cofactor">
    <cofactor evidence="1">
        <name>FAD</name>
        <dbReference type="ChEBI" id="CHEBI:57692"/>
    </cofactor>
</comment>
<evidence type="ECO:0000256" key="4">
    <source>
        <dbReference type="ARBA" id="ARBA00023002"/>
    </source>
</evidence>
<dbReference type="InterPro" id="IPR039261">
    <property type="entry name" value="FNR_nucleotide-bd"/>
</dbReference>
<dbReference type="Gene3D" id="2.40.30.10">
    <property type="entry name" value="Translation factors"/>
    <property type="match status" value="1"/>
</dbReference>
<dbReference type="Pfam" id="PF00667">
    <property type="entry name" value="FAD_binding_1"/>
    <property type="match status" value="1"/>
</dbReference>
<evidence type="ECO:0000256" key="6">
    <source>
        <dbReference type="SAM" id="SignalP"/>
    </source>
</evidence>
<dbReference type="Gene3D" id="1.20.990.10">
    <property type="entry name" value="NADPH-cytochrome p450 Reductase, Chain A, domain 3"/>
    <property type="match status" value="1"/>
</dbReference>
<keyword evidence="3" id="KW-0274">FAD</keyword>
<dbReference type="EMBL" id="QLLG01000002">
    <property type="protein sequence ID" value="RMX70419.1"/>
    <property type="molecule type" value="Genomic_DNA"/>
</dbReference>
<evidence type="ECO:0000259" key="8">
    <source>
        <dbReference type="Pfam" id="PF00667"/>
    </source>
</evidence>
<dbReference type="InterPro" id="IPR001709">
    <property type="entry name" value="Flavoprot_Pyr_Nucl_cyt_Rdtase"/>
</dbReference>
<dbReference type="AlphaFoldDB" id="A0A3M6VUD9"/>
<dbReference type="Pfam" id="PF00328">
    <property type="entry name" value="His_Phos_2"/>
    <property type="match status" value="1"/>
</dbReference>
<gene>
    <name evidence="9" type="ORF">DD238_000166</name>
</gene>
<dbReference type="PANTHER" id="PTHR19384">
    <property type="entry name" value="NITRIC OXIDE SYNTHASE-RELATED"/>
    <property type="match status" value="1"/>
</dbReference>
<feature type="chain" id="PRO_5018151911" description="NADPH--hemoprotein reductase" evidence="6">
    <location>
        <begin position="20"/>
        <end position="1124"/>
    </location>
</feature>
<dbReference type="GO" id="GO:0005829">
    <property type="term" value="C:cytosol"/>
    <property type="evidence" value="ECO:0007669"/>
    <property type="project" value="TreeGrafter"/>
</dbReference>
<dbReference type="Pfam" id="PF00175">
    <property type="entry name" value="NAD_binding_1"/>
    <property type="match status" value="1"/>
</dbReference>
<dbReference type="InterPro" id="IPR017938">
    <property type="entry name" value="Riboflavin_synthase-like_b-brl"/>
</dbReference>
<dbReference type="SUPFAM" id="SSF53254">
    <property type="entry name" value="Phosphoglycerate mutase-like"/>
    <property type="match status" value="1"/>
</dbReference>
<protein>
    <recommendedName>
        <fullName evidence="5">NADPH--hemoprotein reductase</fullName>
        <ecNumber evidence="5">1.6.2.4</ecNumber>
    </recommendedName>
</protein>
<keyword evidence="6" id="KW-0732">Signal</keyword>
<feature type="signal peptide" evidence="6">
    <location>
        <begin position="1"/>
        <end position="19"/>
    </location>
</feature>
<dbReference type="GO" id="GO:0010181">
    <property type="term" value="F:FMN binding"/>
    <property type="evidence" value="ECO:0007669"/>
    <property type="project" value="TreeGrafter"/>
</dbReference>
<dbReference type="Gene3D" id="3.40.50.80">
    <property type="entry name" value="Nucleotide-binding domain of ferredoxin-NADP reductase (FNR) module"/>
    <property type="match status" value="1"/>
</dbReference>